<dbReference type="GO" id="GO:0016020">
    <property type="term" value="C:membrane"/>
    <property type="evidence" value="ECO:0007669"/>
    <property type="project" value="TreeGrafter"/>
</dbReference>
<reference evidence="3" key="1">
    <citation type="submission" date="2019-04" db="EMBL/GenBank/DDBJ databases">
        <authorList>
            <consortium name="Science for Life Laboratories"/>
        </authorList>
    </citation>
    <scope>NUCLEOTIDE SEQUENCE</scope>
    <source>
        <strain evidence="3">MBLW1</strain>
    </source>
</reference>
<keyword evidence="4" id="KW-1185">Reference proteome</keyword>
<accession>A0A6C2YMP3</accession>
<evidence type="ECO:0000259" key="2">
    <source>
        <dbReference type="PROSITE" id="PS50902"/>
    </source>
</evidence>
<dbReference type="FunFam" id="3.40.50.360:FF:000069">
    <property type="entry name" value="Flavodoxin"/>
    <property type="match status" value="1"/>
</dbReference>
<gene>
    <name evidence="3" type="ORF">GMBLW1_13230</name>
</gene>
<dbReference type="EMBL" id="LR593887">
    <property type="protein sequence ID" value="VTS01999.1"/>
    <property type="molecule type" value="Genomic_DNA"/>
</dbReference>
<feature type="domain" description="Flavodoxin-like" evidence="2">
    <location>
        <begin position="4"/>
        <end position="166"/>
    </location>
</feature>
<evidence type="ECO:0000313" key="4">
    <source>
        <dbReference type="Proteomes" id="UP000464378"/>
    </source>
</evidence>
<dbReference type="Pfam" id="PF00258">
    <property type="entry name" value="Flavodoxin_1"/>
    <property type="match status" value="1"/>
</dbReference>
<dbReference type="PROSITE" id="PS50902">
    <property type="entry name" value="FLAVODOXIN_LIKE"/>
    <property type="match status" value="1"/>
</dbReference>
<comment type="cofactor">
    <cofactor evidence="1">
        <name>FMN</name>
        <dbReference type="ChEBI" id="CHEBI:58210"/>
    </cofactor>
</comment>
<dbReference type="Proteomes" id="UP000464378">
    <property type="component" value="Chromosome"/>
</dbReference>
<dbReference type="RefSeq" id="WP_162657791.1">
    <property type="nucleotide sequence ID" value="NZ_LR593887.1"/>
</dbReference>
<evidence type="ECO:0000313" key="3">
    <source>
        <dbReference type="EMBL" id="VIP02637.1"/>
    </source>
</evidence>
<name>A0A6C2YMP3_9BACT</name>
<dbReference type="GO" id="GO:0010181">
    <property type="term" value="F:FMN binding"/>
    <property type="evidence" value="ECO:0007669"/>
    <property type="project" value="InterPro"/>
</dbReference>
<dbReference type="InParanoid" id="A0A6C2YMP3"/>
<dbReference type="EMBL" id="LR586016">
    <property type="protein sequence ID" value="VIP02637.1"/>
    <property type="molecule type" value="Genomic_DNA"/>
</dbReference>
<dbReference type="Gene3D" id="3.40.50.360">
    <property type="match status" value="1"/>
</dbReference>
<dbReference type="FunCoup" id="A0A6C2YMP3">
    <property type="interactions" value="298"/>
</dbReference>
<organism evidence="3">
    <name type="scientific">Tuwongella immobilis</name>
    <dbReference type="NCBI Taxonomy" id="692036"/>
    <lineage>
        <taxon>Bacteria</taxon>
        <taxon>Pseudomonadati</taxon>
        <taxon>Planctomycetota</taxon>
        <taxon>Planctomycetia</taxon>
        <taxon>Gemmatales</taxon>
        <taxon>Gemmataceae</taxon>
        <taxon>Tuwongella</taxon>
    </lineage>
</organism>
<dbReference type="GO" id="GO:0009055">
    <property type="term" value="F:electron transfer activity"/>
    <property type="evidence" value="ECO:0007669"/>
    <property type="project" value="InterPro"/>
</dbReference>
<dbReference type="AlphaFoldDB" id="A0A6C2YMP3"/>
<sequence>MGKVLVLYHSATGNTAKMAKYVAEGASRIDGIEVRCLSVESATAEDVIWCDGMALGSPTNIGLLAWEMKRFWDVTLAPHWMKLDGKIGCAFSSAGGYGGGQELTCQSLMTVMLNYGFLVFGVTDYVAKATTAHYGAITVREPRETAHQDACRMLGQRLSEWVGYYVDGRAELHPGPKYASRNNGSE</sequence>
<dbReference type="InterPro" id="IPR001226">
    <property type="entry name" value="Flavodoxin_CS"/>
</dbReference>
<dbReference type="SUPFAM" id="SSF52218">
    <property type="entry name" value="Flavoproteins"/>
    <property type="match status" value="1"/>
</dbReference>
<dbReference type="GO" id="GO:0003955">
    <property type="term" value="F:NAD(P)H dehydrogenase (quinone) activity"/>
    <property type="evidence" value="ECO:0007669"/>
    <property type="project" value="TreeGrafter"/>
</dbReference>
<dbReference type="PANTHER" id="PTHR30546:SF23">
    <property type="entry name" value="FLAVOPROTEIN-LIKE PROTEIN YCP4-RELATED"/>
    <property type="match status" value="1"/>
</dbReference>
<dbReference type="PROSITE" id="PS00201">
    <property type="entry name" value="FLAVODOXIN"/>
    <property type="match status" value="1"/>
</dbReference>
<dbReference type="InterPro" id="IPR008254">
    <property type="entry name" value="Flavodoxin/NO_synth"/>
</dbReference>
<proteinExistence type="predicted"/>
<evidence type="ECO:0000256" key="1">
    <source>
        <dbReference type="ARBA" id="ARBA00001917"/>
    </source>
</evidence>
<dbReference type="KEGG" id="tim:GMBLW1_13230"/>
<dbReference type="InterPro" id="IPR029039">
    <property type="entry name" value="Flavoprotein-like_sf"/>
</dbReference>
<protein>
    <submittedName>
        <fullName evidence="3">Flavodoxin: Flavodoxin domain protein</fullName>
    </submittedName>
</protein>
<dbReference type="PANTHER" id="PTHR30546">
    <property type="entry name" value="FLAVODOXIN-RELATED PROTEIN WRBA-RELATED"/>
    <property type="match status" value="1"/>
</dbReference>